<protein>
    <submittedName>
        <fullName evidence="1">769_t:CDS:1</fullName>
    </submittedName>
</protein>
<name>A0ACA9RDU8_9GLOM</name>
<proteinExistence type="predicted"/>
<organism evidence="1 2">
    <name type="scientific">Racocetra persica</name>
    <dbReference type="NCBI Taxonomy" id="160502"/>
    <lineage>
        <taxon>Eukaryota</taxon>
        <taxon>Fungi</taxon>
        <taxon>Fungi incertae sedis</taxon>
        <taxon>Mucoromycota</taxon>
        <taxon>Glomeromycotina</taxon>
        <taxon>Glomeromycetes</taxon>
        <taxon>Diversisporales</taxon>
        <taxon>Gigasporaceae</taxon>
        <taxon>Racocetra</taxon>
    </lineage>
</organism>
<feature type="non-terminal residue" evidence="1">
    <location>
        <position position="1"/>
    </location>
</feature>
<dbReference type="Proteomes" id="UP000789920">
    <property type="component" value="Unassembled WGS sequence"/>
</dbReference>
<dbReference type="EMBL" id="CAJVQC010049445">
    <property type="protein sequence ID" value="CAG8787614.1"/>
    <property type="molecule type" value="Genomic_DNA"/>
</dbReference>
<comment type="caution">
    <text evidence="1">The sequence shown here is derived from an EMBL/GenBank/DDBJ whole genome shotgun (WGS) entry which is preliminary data.</text>
</comment>
<sequence>KVVTKLDDTVEHYRNMCNIMERISRRQEGIAIDYMRYHLALNSLIEKEKGCYIEDCYNCSQVVQGLEHVSKHFQTTSTIMENTSASTLESVLENLKRQRDLLVSFRETFERKERLSVDTIDSISTRIRSNETRLTSLPSGDQEAEKLKASIQKDKEDIEHQRMRKTFSFVNDQIKYSQQLYENWKSLNSKVYEMPIETTGFI</sequence>
<accession>A0ACA9RDU8</accession>
<keyword evidence="2" id="KW-1185">Reference proteome</keyword>
<evidence type="ECO:0000313" key="2">
    <source>
        <dbReference type="Proteomes" id="UP000789920"/>
    </source>
</evidence>
<gene>
    <name evidence="1" type="ORF">RPERSI_LOCUS18568</name>
</gene>
<evidence type="ECO:0000313" key="1">
    <source>
        <dbReference type="EMBL" id="CAG8787614.1"/>
    </source>
</evidence>
<reference evidence="1" key="1">
    <citation type="submission" date="2021-06" db="EMBL/GenBank/DDBJ databases">
        <authorList>
            <person name="Kallberg Y."/>
            <person name="Tangrot J."/>
            <person name="Rosling A."/>
        </authorList>
    </citation>
    <scope>NUCLEOTIDE SEQUENCE</scope>
    <source>
        <strain evidence="1">MA461A</strain>
    </source>
</reference>